<dbReference type="EMBL" id="JAYMYQ010000005">
    <property type="protein sequence ID" value="KAK7328233.1"/>
    <property type="molecule type" value="Genomic_DNA"/>
</dbReference>
<protein>
    <recommendedName>
        <fullName evidence="4">FAS1 domain-containing protein</fullName>
    </recommendedName>
</protein>
<dbReference type="PANTHER" id="PTHR33985:SF15">
    <property type="entry name" value="FASCICLIN-LIKE ARABINOGALACTAN PROTEIN 19"/>
    <property type="match status" value="1"/>
</dbReference>
<proteinExistence type="inferred from homology"/>
<comment type="similarity">
    <text evidence="1">Belongs to the fasciclin-like AGP family.</text>
</comment>
<dbReference type="InterPro" id="IPR036378">
    <property type="entry name" value="FAS1_dom_sf"/>
</dbReference>
<evidence type="ECO:0000313" key="5">
    <source>
        <dbReference type="EMBL" id="KAK7328233.1"/>
    </source>
</evidence>
<dbReference type="SMART" id="SM00554">
    <property type="entry name" value="FAS1"/>
    <property type="match status" value="1"/>
</dbReference>
<dbReference type="Pfam" id="PF02469">
    <property type="entry name" value="Fasciclin"/>
    <property type="match status" value="1"/>
</dbReference>
<dbReference type="FunFam" id="2.30.180.10:FF:000046">
    <property type="entry name" value="Fasciclin-like arabinogalactan family protein"/>
    <property type="match status" value="1"/>
</dbReference>
<comment type="caution">
    <text evidence="5">The sequence shown here is derived from an EMBL/GenBank/DDBJ whole genome shotgun (WGS) entry which is preliminary data.</text>
</comment>
<feature type="compositionally biased region" description="Polar residues" evidence="2">
    <location>
        <begin position="216"/>
        <end position="228"/>
    </location>
</feature>
<evidence type="ECO:0000256" key="3">
    <source>
        <dbReference type="SAM" id="SignalP"/>
    </source>
</evidence>
<dbReference type="Proteomes" id="UP001367508">
    <property type="component" value="Unassembled WGS sequence"/>
</dbReference>
<evidence type="ECO:0000313" key="6">
    <source>
        <dbReference type="Proteomes" id="UP001367508"/>
    </source>
</evidence>
<evidence type="ECO:0000259" key="4">
    <source>
        <dbReference type="SMART" id="SM00554"/>
    </source>
</evidence>
<dbReference type="InterPro" id="IPR052806">
    <property type="entry name" value="Fasciclin-like_AGP"/>
</dbReference>
<organism evidence="5 6">
    <name type="scientific">Canavalia gladiata</name>
    <name type="common">Sword bean</name>
    <name type="synonym">Dolichos gladiatus</name>
    <dbReference type="NCBI Taxonomy" id="3824"/>
    <lineage>
        <taxon>Eukaryota</taxon>
        <taxon>Viridiplantae</taxon>
        <taxon>Streptophyta</taxon>
        <taxon>Embryophyta</taxon>
        <taxon>Tracheophyta</taxon>
        <taxon>Spermatophyta</taxon>
        <taxon>Magnoliopsida</taxon>
        <taxon>eudicotyledons</taxon>
        <taxon>Gunneridae</taxon>
        <taxon>Pentapetalae</taxon>
        <taxon>rosids</taxon>
        <taxon>fabids</taxon>
        <taxon>Fabales</taxon>
        <taxon>Fabaceae</taxon>
        <taxon>Papilionoideae</taxon>
        <taxon>50 kb inversion clade</taxon>
        <taxon>NPAAA clade</taxon>
        <taxon>indigoferoid/millettioid clade</taxon>
        <taxon>Phaseoleae</taxon>
        <taxon>Canavalia</taxon>
    </lineage>
</organism>
<keyword evidence="3" id="KW-0732">Signal</keyword>
<accession>A0AAN9QED1</accession>
<dbReference type="AlphaFoldDB" id="A0AAN9QED1"/>
<evidence type="ECO:0000256" key="2">
    <source>
        <dbReference type="SAM" id="MobiDB-lite"/>
    </source>
</evidence>
<reference evidence="5 6" key="1">
    <citation type="submission" date="2024-01" db="EMBL/GenBank/DDBJ databases">
        <title>The genomes of 5 underutilized Papilionoideae crops provide insights into root nodulation and disease resistanc.</title>
        <authorList>
            <person name="Jiang F."/>
        </authorList>
    </citation>
    <scope>NUCLEOTIDE SEQUENCE [LARGE SCALE GENOMIC DNA]</scope>
    <source>
        <strain evidence="5">LVBAO_FW01</strain>
        <tissue evidence="5">Leaves</tissue>
    </source>
</reference>
<dbReference type="PANTHER" id="PTHR33985">
    <property type="entry name" value="OS02G0491300 PROTEIN-RELATED"/>
    <property type="match status" value="1"/>
</dbReference>
<feature type="chain" id="PRO_5043050728" description="FAS1 domain-containing protein" evidence="3">
    <location>
        <begin position="17"/>
        <end position="313"/>
    </location>
</feature>
<feature type="signal peptide" evidence="3">
    <location>
        <begin position="1"/>
        <end position="16"/>
    </location>
</feature>
<keyword evidence="6" id="KW-1185">Reference proteome</keyword>
<evidence type="ECO:0000256" key="1">
    <source>
        <dbReference type="ARBA" id="ARBA00007843"/>
    </source>
</evidence>
<dbReference type="SUPFAM" id="SSF82153">
    <property type="entry name" value="FAS1 domain"/>
    <property type="match status" value="1"/>
</dbReference>
<dbReference type="Gene3D" id="2.30.180.10">
    <property type="entry name" value="FAS1 domain"/>
    <property type="match status" value="1"/>
</dbReference>
<sequence length="313" mass="34217">MKWIAWVVVLLAMANAVSVRSIPSRELDSMLDTLRVRGYDLFCNAIVTSDLQMELLSYQRDANSSYSFTFFAPTDASLFALDMTQTASSYTDTLRFHIVPRRLSFAHLRLLPEGYLLPTLLLQRRLQLTRRPLSSAVSVGGVDIAFPGLFYGRNVAVHGLAGILSLRSNNPPSPAPVFPPIRSADHRFYSPRRSPNPPENQPVSPLPVEARAPGASTVTRQAPASSTVNGMVDEPEREFDWTVLPPANLGDSPVASPPRNPDWAISLPPEGYSDSVAPTPGTLNGIRKCVNPDVGLKESIAGEHARHMQCYAA</sequence>
<feature type="region of interest" description="Disordered" evidence="2">
    <location>
        <begin position="184"/>
        <end position="228"/>
    </location>
</feature>
<name>A0AAN9QED1_CANGL</name>
<feature type="domain" description="FAS1" evidence="4">
    <location>
        <begin position="69"/>
        <end position="167"/>
    </location>
</feature>
<gene>
    <name evidence="5" type="ORF">VNO77_22335</name>
</gene>
<dbReference type="InterPro" id="IPR000782">
    <property type="entry name" value="FAS1_domain"/>
</dbReference>